<dbReference type="Proteomes" id="UP000297245">
    <property type="component" value="Unassembled WGS sequence"/>
</dbReference>
<keyword evidence="2" id="KW-1185">Reference proteome</keyword>
<organism evidence="1 2">
    <name type="scientific">Dendrothele bispora (strain CBS 962.96)</name>
    <dbReference type="NCBI Taxonomy" id="1314807"/>
    <lineage>
        <taxon>Eukaryota</taxon>
        <taxon>Fungi</taxon>
        <taxon>Dikarya</taxon>
        <taxon>Basidiomycota</taxon>
        <taxon>Agaricomycotina</taxon>
        <taxon>Agaricomycetes</taxon>
        <taxon>Agaricomycetidae</taxon>
        <taxon>Agaricales</taxon>
        <taxon>Agaricales incertae sedis</taxon>
        <taxon>Dendrothele</taxon>
    </lineage>
</organism>
<reference evidence="1 2" key="1">
    <citation type="journal article" date="2019" name="Nat. Ecol. Evol.">
        <title>Megaphylogeny resolves global patterns of mushroom evolution.</title>
        <authorList>
            <person name="Varga T."/>
            <person name="Krizsan K."/>
            <person name="Foldi C."/>
            <person name="Dima B."/>
            <person name="Sanchez-Garcia M."/>
            <person name="Sanchez-Ramirez S."/>
            <person name="Szollosi G.J."/>
            <person name="Szarkandi J.G."/>
            <person name="Papp V."/>
            <person name="Albert L."/>
            <person name="Andreopoulos W."/>
            <person name="Angelini C."/>
            <person name="Antonin V."/>
            <person name="Barry K.W."/>
            <person name="Bougher N.L."/>
            <person name="Buchanan P."/>
            <person name="Buyck B."/>
            <person name="Bense V."/>
            <person name="Catcheside P."/>
            <person name="Chovatia M."/>
            <person name="Cooper J."/>
            <person name="Damon W."/>
            <person name="Desjardin D."/>
            <person name="Finy P."/>
            <person name="Geml J."/>
            <person name="Haridas S."/>
            <person name="Hughes K."/>
            <person name="Justo A."/>
            <person name="Karasinski D."/>
            <person name="Kautmanova I."/>
            <person name="Kiss B."/>
            <person name="Kocsube S."/>
            <person name="Kotiranta H."/>
            <person name="LaButti K.M."/>
            <person name="Lechner B.E."/>
            <person name="Liimatainen K."/>
            <person name="Lipzen A."/>
            <person name="Lukacs Z."/>
            <person name="Mihaltcheva S."/>
            <person name="Morgado L.N."/>
            <person name="Niskanen T."/>
            <person name="Noordeloos M.E."/>
            <person name="Ohm R.A."/>
            <person name="Ortiz-Santana B."/>
            <person name="Ovrebo C."/>
            <person name="Racz N."/>
            <person name="Riley R."/>
            <person name="Savchenko A."/>
            <person name="Shiryaev A."/>
            <person name="Soop K."/>
            <person name="Spirin V."/>
            <person name="Szebenyi C."/>
            <person name="Tomsovsky M."/>
            <person name="Tulloss R.E."/>
            <person name="Uehling J."/>
            <person name="Grigoriev I.V."/>
            <person name="Vagvolgyi C."/>
            <person name="Papp T."/>
            <person name="Martin F.M."/>
            <person name="Miettinen O."/>
            <person name="Hibbett D.S."/>
            <person name="Nagy L.G."/>
        </authorList>
    </citation>
    <scope>NUCLEOTIDE SEQUENCE [LARGE SCALE GENOMIC DNA]</scope>
    <source>
        <strain evidence="1 2">CBS 962.96</strain>
    </source>
</reference>
<sequence length="265" mass="29532">MFIDGLLKDAVKRGLLDINTLSPRKRMRIETGNLDVENKSELDSELEVSLLPESKVMDANSVPDPTNEPLQVSATVPTPVTSSPPSPLTLQNLPKFSQNDTTVENNSLEPLDKILFAKYQDHDLFYNLLEEWEEKNGKMTGHFELLNSSSDVIDPASVAMSQLIRDAGVSPSDFDRVNPVRRADWRIAAYLIHVANQLIRKGGRGSEKDSEELSSLIVDGKIMLDIAASLVDMQSDARAYLVLNINYMDATITLRVYWTKNPASE</sequence>
<proteinExistence type="predicted"/>
<name>A0A4S8M7V8_DENBC</name>
<accession>A0A4S8M7V8</accession>
<evidence type="ECO:0000313" key="1">
    <source>
        <dbReference type="EMBL" id="THU98414.1"/>
    </source>
</evidence>
<evidence type="ECO:0000313" key="2">
    <source>
        <dbReference type="Proteomes" id="UP000297245"/>
    </source>
</evidence>
<dbReference type="AlphaFoldDB" id="A0A4S8M7V8"/>
<dbReference type="EMBL" id="ML179136">
    <property type="protein sequence ID" value="THU98414.1"/>
    <property type="molecule type" value="Genomic_DNA"/>
</dbReference>
<protein>
    <submittedName>
        <fullName evidence="1">Uncharacterized protein</fullName>
    </submittedName>
</protein>
<gene>
    <name evidence="1" type="ORF">K435DRAFT_795705</name>
</gene>